<dbReference type="GO" id="GO:0006816">
    <property type="term" value="P:calcium ion transport"/>
    <property type="evidence" value="ECO:0007669"/>
    <property type="project" value="UniProtKB-ARBA"/>
</dbReference>
<evidence type="ECO:0000256" key="7">
    <source>
        <dbReference type="ARBA" id="ARBA00022692"/>
    </source>
</evidence>
<evidence type="ECO:0000256" key="18">
    <source>
        <dbReference type="ARBA" id="ARBA00023201"/>
    </source>
</evidence>
<dbReference type="GO" id="GO:0016887">
    <property type="term" value="F:ATP hydrolysis activity"/>
    <property type="evidence" value="ECO:0007669"/>
    <property type="project" value="InterPro"/>
</dbReference>
<dbReference type="SFLD" id="SFLDG00002">
    <property type="entry name" value="C1.7:_P-type_atpase_like"/>
    <property type="match status" value="1"/>
</dbReference>
<reference evidence="25 26" key="1">
    <citation type="journal article" date="2016" name="Nat. Commun.">
        <title>Ectomycorrhizal ecology is imprinted in the genome of the dominant symbiotic fungus Cenococcum geophilum.</title>
        <authorList>
            <consortium name="DOE Joint Genome Institute"/>
            <person name="Peter M."/>
            <person name="Kohler A."/>
            <person name="Ohm R.A."/>
            <person name="Kuo A."/>
            <person name="Krutzmann J."/>
            <person name="Morin E."/>
            <person name="Arend M."/>
            <person name="Barry K.W."/>
            <person name="Binder M."/>
            <person name="Choi C."/>
            <person name="Clum A."/>
            <person name="Copeland A."/>
            <person name="Grisel N."/>
            <person name="Haridas S."/>
            <person name="Kipfer T."/>
            <person name="LaButti K."/>
            <person name="Lindquist E."/>
            <person name="Lipzen A."/>
            <person name="Maire R."/>
            <person name="Meier B."/>
            <person name="Mihaltcheva S."/>
            <person name="Molinier V."/>
            <person name="Murat C."/>
            <person name="Poggeler S."/>
            <person name="Quandt C.A."/>
            <person name="Sperisen C."/>
            <person name="Tritt A."/>
            <person name="Tisserant E."/>
            <person name="Crous P.W."/>
            <person name="Henrissat B."/>
            <person name="Nehls U."/>
            <person name="Egli S."/>
            <person name="Spatafora J.W."/>
            <person name="Grigoriev I.V."/>
            <person name="Martin F.M."/>
        </authorList>
    </citation>
    <scope>NUCLEOTIDE SEQUENCE [LARGE SCALE GENOMIC DNA]</scope>
    <source>
        <strain evidence="25 26">CBS 207.34</strain>
    </source>
</reference>
<evidence type="ECO:0000256" key="19">
    <source>
        <dbReference type="ARBA" id="ARBA00035017"/>
    </source>
</evidence>
<evidence type="ECO:0000256" key="3">
    <source>
        <dbReference type="ARBA" id="ARBA00022448"/>
    </source>
</evidence>
<feature type="transmembrane region" description="Helical" evidence="23">
    <location>
        <begin position="350"/>
        <end position="371"/>
    </location>
</feature>
<dbReference type="GO" id="GO:0005886">
    <property type="term" value="C:plasma membrane"/>
    <property type="evidence" value="ECO:0007669"/>
    <property type="project" value="UniProtKB-SubCell"/>
</dbReference>
<dbReference type="Pfam" id="PF13246">
    <property type="entry name" value="Cation_ATPase"/>
    <property type="match status" value="1"/>
</dbReference>
<dbReference type="GO" id="GO:0008554">
    <property type="term" value="F:P-type sodium transporter activity"/>
    <property type="evidence" value="ECO:0007669"/>
    <property type="project" value="UniProtKB-EC"/>
</dbReference>
<evidence type="ECO:0000256" key="20">
    <source>
        <dbReference type="ARBA" id="ARBA00035029"/>
    </source>
</evidence>
<evidence type="ECO:0000313" key="25">
    <source>
        <dbReference type="EMBL" id="OCL09339.1"/>
    </source>
</evidence>
<dbReference type="Pfam" id="PF00689">
    <property type="entry name" value="Cation_ATPase_C"/>
    <property type="match status" value="1"/>
</dbReference>
<dbReference type="SUPFAM" id="SSF81653">
    <property type="entry name" value="Calcium ATPase, transduction domain A"/>
    <property type="match status" value="1"/>
</dbReference>
<sequence>MGEEKSLPSVEEPAEPLICGSREHNIFPTLLATQPPVNVSVPSFDLSNKENISLQEALSLPPLVDTPSANLDITTNICYENWSELNGLTDVEAESRLRENGPNKVEGAEGVSLWKILLRQVSNSLTLVLVMTMGLSFGINDYIEGGVITAVILLNVVVGYGMVEKPWGAHVNKTIGRFLQDYHAEKTIMSLYALSAPMSKVIREGRITTIKAEMLVVGDTVQLAVGDVVPADLRLVDGMNVSIDEALLTGESLPASKTPLATFADKSLPLGDRSNMAFSASIMTAGRGTGIVISTGMRTEVGKIADLLRRNASGPESSKRLVRALKSFQNGIKNILGLVGTPLQIKLSKFALLLFGLAILLAIIVFSANKWNVSGEVLIYGICVAVAVIPESLIAVLTITVAMGTKEMSKGNVIVRKLQALEAVGGVTNICSDKTGTLTQGKMIAHRAWIPGIGNLTVHETTSPFNPASGHLKLNDDYMSGDRDDQPIAINTFMKAIALCNLSSVYRTHDKYASSLESSEEWTAVGEPTEIALHVLALRLNMGRLMLLKSGDMRQEAEFPFDSAGKRMTVVYRNTRTGAVEAFMKGATEVVLPLLSNSDQERDEICSVAEKMASEGLRVLCVAHKVISVEEDLSERHLVEQNLQFTGLVGLYDPPRLETAEAVRRCQLAGIIVHMLTGDHIRTATAIAHKVGILNTAAANADRGTAIMSAEEFDKLSDAEIDAIDTLPLVLARCSPTTKVRVVEAMHRRKAFCVMTGDGVNDSPALKHADVGIAMGLNGSDVAKEAADMVLTDDNFASIVKAVEEGRRLFDNIQKFLMHLLISNIAQVILLLIALAFKDADNHSVFPLSPLEILWVNLVTSSFLALGLGLEEAQADIMFRPPHDLSVGVFTRELITDKFIYGFFMGSLCLLSFVSIVYGSGGGDLGSGCNDGWNSSCDIVFRARSTTYATLSFLLLVTAWEVKHFSRSLFDLDPTSEHSGPFSIFHTVWCNRFLFWAVVAGFTITFPVVYIPVVNRQVFKHSGITWEWGIVLSCVVVYVALVETWKALKRRFGIGNGKIGVLTRRDAEMRAGQEPRHRAPATILSAAPPAYPPQALPLPPPPPFRRPPPSFALAQNLNVHDTPNAALALPPALFEAAGTRAASLDAANMSSSLAAMELVLRGGYGVSVDERGGFVDGAGGGGGAADAVAAGVGVGAADVVGAGAGGGAANVVGAGASGGAANVGAAGAIDRFRDEHDYGASRCERCGGLDGFADEYGYRVDGEGGGGKLWVDNGIVLGCGVGFGVPSTLAAGVSCVRRRE</sequence>
<evidence type="ECO:0000313" key="26">
    <source>
        <dbReference type="Proteomes" id="UP000250140"/>
    </source>
</evidence>
<dbReference type="FunFam" id="2.70.150.10:FF:000160">
    <property type="entry name" value="Sarcoplasmic/endoplasmic reticulum calcium ATPase 1"/>
    <property type="match status" value="1"/>
</dbReference>
<keyword evidence="14 23" id="KW-1133">Transmembrane helix</keyword>
<evidence type="ECO:0000256" key="2">
    <source>
        <dbReference type="ARBA" id="ARBA00004651"/>
    </source>
</evidence>
<keyword evidence="5" id="KW-0633">Potassium transport</keyword>
<dbReference type="Pfam" id="PF00690">
    <property type="entry name" value="Cation_ATPase_N"/>
    <property type="match status" value="1"/>
</dbReference>
<accession>A0A8E2F2P3</accession>
<dbReference type="NCBIfam" id="TIGR01523">
    <property type="entry name" value="ATPase-IID_K-Na"/>
    <property type="match status" value="1"/>
</dbReference>
<keyword evidence="17 23" id="KW-0472">Membrane</keyword>
<dbReference type="EC" id="7.2.2.3" evidence="20"/>
<feature type="transmembrane region" description="Helical" evidence="23">
    <location>
        <begin position="899"/>
        <end position="919"/>
    </location>
</feature>
<evidence type="ECO:0000256" key="5">
    <source>
        <dbReference type="ARBA" id="ARBA00022538"/>
    </source>
</evidence>
<dbReference type="Gene3D" id="3.40.1110.10">
    <property type="entry name" value="Calcium-transporting ATPase, cytoplasmic domain N"/>
    <property type="match status" value="1"/>
</dbReference>
<dbReference type="InterPro" id="IPR008250">
    <property type="entry name" value="ATPase_P-typ_transduc_dom_A_sf"/>
</dbReference>
<dbReference type="InterPro" id="IPR006414">
    <property type="entry name" value="P-type_ATPase_IID"/>
</dbReference>
<dbReference type="GO" id="GO:0046872">
    <property type="term" value="F:metal ion binding"/>
    <property type="evidence" value="ECO:0007669"/>
    <property type="project" value="UniProtKB-KW"/>
</dbReference>
<dbReference type="PRINTS" id="PR00119">
    <property type="entry name" value="CATATPASE"/>
</dbReference>
<dbReference type="SFLD" id="SFLDF00027">
    <property type="entry name" value="p-type_atpase"/>
    <property type="match status" value="1"/>
</dbReference>
<dbReference type="PANTHER" id="PTHR42861">
    <property type="entry name" value="CALCIUM-TRANSPORTING ATPASE"/>
    <property type="match status" value="1"/>
</dbReference>
<dbReference type="EMBL" id="KV749464">
    <property type="protein sequence ID" value="OCL09339.1"/>
    <property type="molecule type" value="Genomic_DNA"/>
</dbReference>
<dbReference type="FunFam" id="1.20.1110.10:FF:000015">
    <property type="entry name" value="Sodium ion P-type ATPase"/>
    <property type="match status" value="1"/>
</dbReference>
<evidence type="ECO:0000256" key="6">
    <source>
        <dbReference type="ARBA" id="ARBA00022553"/>
    </source>
</evidence>
<dbReference type="OrthoDB" id="3352408at2759"/>
<comment type="cofactor">
    <cofactor evidence="1">
        <name>Mg(2+)</name>
        <dbReference type="ChEBI" id="CHEBI:18420"/>
    </cofactor>
</comment>
<dbReference type="Gene3D" id="2.70.150.10">
    <property type="entry name" value="Calcium-transporting ATPase, cytoplasmic transduction domain A"/>
    <property type="match status" value="1"/>
</dbReference>
<protein>
    <recommendedName>
        <fullName evidence="20">P-type Na(+) transporter</fullName>
        <ecNumber evidence="20">7.2.2.3</ecNumber>
    </recommendedName>
</protein>
<keyword evidence="26" id="KW-1185">Reference proteome</keyword>
<dbReference type="SUPFAM" id="SSF56784">
    <property type="entry name" value="HAD-like"/>
    <property type="match status" value="1"/>
</dbReference>
<feature type="transmembrane region" description="Helical" evidence="23">
    <location>
        <begin position="377"/>
        <end position="402"/>
    </location>
</feature>
<keyword evidence="12" id="KW-0630">Potassium</keyword>
<evidence type="ECO:0000256" key="9">
    <source>
        <dbReference type="ARBA" id="ARBA00022741"/>
    </source>
</evidence>
<keyword evidence="6" id="KW-0597">Phosphoprotein</keyword>
<dbReference type="Gene3D" id="3.40.50.1000">
    <property type="entry name" value="HAD superfamily/HAD-like"/>
    <property type="match status" value="1"/>
</dbReference>
<feature type="transmembrane region" description="Helical" evidence="23">
    <location>
        <begin position="993"/>
        <end position="1013"/>
    </location>
</feature>
<comment type="subcellular location">
    <subcellularLocation>
        <location evidence="2">Cell membrane</location>
        <topology evidence="2">Multi-pass membrane protein</topology>
    </subcellularLocation>
</comment>
<feature type="transmembrane region" description="Helical" evidence="23">
    <location>
        <begin position="853"/>
        <end position="870"/>
    </location>
</feature>
<keyword evidence="10" id="KW-0067">ATP-binding</keyword>
<proteinExistence type="inferred from homology"/>
<evidence type="ECO:0000256" key="4">
    <source>
        <dbReference type="ARBA" id="ARBA00022475"/>
    </source>
</evidence>
<evidence type="ECO:0000256" key="11">
    <source>
        <dbReference type="ARBA" id="ARBA00022842"/>
    </source>
</evidence>
<dbReference type="InterPro" id="IPR006068">
    <property type="entry name" value="ATPase_P-typ_cation-transptr_C"/>
</dbReference>
<gene>
    <name evidence="25" type="ORF">AOQ84DRAFT_388244</name>
</gene>
<keyword evidence="15" id="KW-0915">Sodium</keyword>
<evidence type="ECO:0000256" key="22">
    <source>
        <dbReference type="ARBA" id="ARBA00049499"/>
    </source>
</evidence>
<feature type="transmembrane region" description="Helical" evidence="23">
    <location>
        <begin position="145"/>
        <end position="163"/>
    </location>
</feature>
<keyword evidence="3" id="KW-0813">Transport</keyword>
<dbReference type="PRINTS" id="PR00120">
    <property type="entry name" value="HATPASE"/>
</dbReference>
<feature type="domain" description="Cation-transporting P-type ATPase N-terminal" evidence="24">
    <location>
        <begin position="78"/>
        <end position="141"/>
    </location>
</feature>
<name>A0A8E2F2P3_9PEZI</name>
<evidence type="ECO:0000256" key="13">
    <source>
        <dbReference type="ARBA" id="ARBA00022967"/>
    </source>
</evidence>
<feature type="transmembrane region" description="Helical" evidence="23">
    <location>
        <begin position="939"/>
        <end position="960"/>
    </location>
</feature>
<dbReference type="SFLD" id="SFLDS00003">
    <property type="entry name" value="Haloacid_Dehalogenase"/>
    <property type="match status" value="1"/>
</dbReference>
<evidence type="ECO:0000256" key="14">
    <source>
        <dbReference type="ARBA" id="ARBA00022989"/>
    </source>
</evidence>
<dbReference type="InterPro" id="IPR001757">
    <property type="entry name" value="P_typ_ATPase"/>
</dbReference>
<dbReference type="InterPro" id="IPR059000">
    <property type="entry name" value="ATPase_P-type_domA"/>
</dbReference>
<keyword evidence="4" id="KW-1003">Cell membrane</keyword>
<evidence type="ECO:0000256" key="8">
    <source>
        <dbReference type="ARBA" id="ARBA00022723"/>
    </source>
</evidence>
<evidence type="ECO:0000256" key="15">
    <source>
        <dbReference type="ARBA" id="ARBA00023053"/>
    </source>
</evidence>
<dbReference type="NCBIfam" id="TIGR01494">
    <property type="entry name" value="ATPase_P-type"/>
    <property type="match status" value="2"/>
</dbReference>
<comment type="similarity">
    <text evidence="19">Belongs to the cation transport ATPase (P-type) (TC 3.A.3) family. Type IID subfamily.</text>
</comment>
<comment type="catalytic activity">
    <reaction evidence="21">
        <text>K(+)(in) + ATP + H2O = K(+)(out) + ADP + phosphate + H(+)</text>
        <dbReference type="Rhea" id="RHEA:75815"/>
        <dbReference type="ChEBI" id="CHEBI:15377"/>
        <dbReference type="ChEBI" id="CHEBI:15378"/>
        <dbReference type="ChEBI" id="CHEBI:29103"/>
        <dbReference type="ChEBI" id="CHEBI:30616"/>
        <dbReference type="ChEBI" id="CHEBI:43474"/>
        <dbReference type="ChEBI" id="CHEBI:456216"/>
    </reaction>
</comment>
<feature type="transmembrane region" description="Helical" evidence="23">
    <location>
        <begin position="816"/>
        <end position="837"/>
    </location>
</feature>
<comment type="catalytic activity">
    <reaction evidence="22">
        <text>Na(+)(in) + ATP + H2O = Na(+)(out) + ADP + phosphate + H(+)</text>
        <dbReference type="Rhea" id="RHEA:14633"/>
        <dbReference type="ChEBI" id="CHEBI:15377"/>
        <dbReference type="ChEBI" id="CHEBI:15378"/>
        <dbReference type="ChEBI" id="CHEBI:29101"/>
        <dbReference type="ChEBI" id="CHEBI:30616"/>
        <dbReference type="ChEBI" id="CHEBI:43474"/>
        <dbReference type="ChEBI" id="CHEBI:456216"/>
        <dbReference type="EC" id="7.2.2.3"/>
    </reaction>
    <physiologicalReaction direction="left-to-right" evidence="22">
        <dbReference type="Rhea" id="RHEA:14634"/>
    </physiologicalReaction>
</comment>
<dbReference type="Proteomes" id="UP000250140">
    <property type="component" value="Unassembled WGS sequence"/>
</dbReference>
<dbReference type="Gene3D" id="1.20.1110.10">
    <property type="entry name" value="Calcium-transporting ATPase, transmembrane domain"/>
    <property type="match status" value="1"/>
</dbReference>
<evidence type="ECO:0000256" key="21">
    <source>
        <dbReference type="ARBA" id="ARBA00048599"/>
    </source>
</evidence>
<organism evidence="25 26">
    <name type="scientific">Glonium stellatum</name>
    <dbReference type="NCBI Taxonomy" id="574774"/>
    <lineage>
        <taxon>Eukaryota</taxon>
        <taxon>Fungi</taxon>
        <taxon>Dikarya</taxon>
        <taxon>Ascomycota</taxon>
        <taxon>Pezizomycotina</taxon>
        <taxon>Dothideomycetes</taxon>
        <taxon>Pleosporomycetidae</taxon>
        <taxon>Gloniales</taxon>
        <taxon>Gloniaceae</taxon>
        <taxon>Glonium</taxon>
    </lineage>
</organism>
<keyword evidence="7 23" id="KW-0812">Transmembrane</keyword>
<dbReference type="GO" id="GO:0006813">
    <property type="term" value="P:potassium ion transport"/>
    <property type="evidence" value="ECO:0007669"/>
    <property type="project" value="UniProtKB-KW"/>
</dbReference>
<evidence type="ECO:0000256" key="16">
    <source>
        <dbReference type="ARBA" id="ARBA00023065"/>
    </source>
</evidence>
<dbReference type="FunFam" id="3.40.50.1000:FF:000028">
    <property type="entry name" value="Calcium-transporting P-type ATPase, putative"/>
    <property type="match status" value="1"/>
</dbReference>
<keyword evidence="16" id="KW-0406">Ion transport</keyword>
<dbReference type="SUPFAM" id="SSF81660">
    <property type="entry name" value="Metal cation-transporting ATPase, ATP-binding domain N"/>
    <property type="match status" value="1"/>
</dbReference>
<keyword evidence="18" id="KW-0739">Sodium transport</keyword>
<feature type="transmembrane region" description="Helical" evidence="23">
    <location>
        <begin position="1025"/>
        <end position="1042"/>
    </location>
</feature>
<evidence type="ECO:0000259" key="24">
    <source>
        <dbReference type="SMART" id="SM00831"/>
    </source>
</evidence>
<dbReference type="GO" id="GO:0005524">
    <property type="term" value="F:ATP binding"/>
    <property type="evidence" value="ECO:0007669"/>
    <property type="project" value="UniProtKB-KW"/>
</dbReference>
<keyword evidence="11" id="KW-0460">Magnesium</keyword>
<dbReference type="PROSITE" id="PS00154">
    <property type="entry name" value="ATPASE_E1_E2"/>
    <property type="match status" value="1"/>
</dbReference>
<dbReference type="InterPro" id="IPR023298">
    <property type="entry name" value="ATPase_P-typ_TM_dom_sf"/>
</dbReference>
<dbReference type="InterPro" id="IPR004014">
    <property type="entry name" value="ATPase_P-typ_cation-transptr_N"/>
</dbReference>
<dbReference type="InterPro" id="IPR023299">
    <property type="entry name" value="ATPase_P-typ_cyto_dom_N"/>
</dbReference>
<evidence type="ECO:0000256" key="10">
    <source>
        <dbReference type="ARBA" id="ARBA00022840"/>
    </source>
</evidence>
<dbReference type="SMART" id="SM00831">
    <property type="entry name" value="Cation_ATPase_N"/>
    <property type="match status" value="1"/>
</dbReference>
<dbReference type="InterPro" id="IPR023214">
    <property type="entry name" value="HAD_sf"/>
</dbReference>
<dbReference type="InterPro" id="IPR044492">
    <property type="entry name" value="P_typ_ATPase_HD_dom"/>
</dbReference>
<keyword evidence="8" id="KW-0479">Metal-binding</keyword>
<dbReference type="Pfam" id="PF08282">
    <property type="entry name" value="Hydrolase_3"/>
    <property type="match status" value="1"/>
</dbReference>
<evidence type="ECO:0000256" key="1">
    <source>
        <dbReference type="ARBA" id="ARBA00001946"/>
    </source>
</evidence>
<keyword evidence="9" id="KW-0547">Nucleotide-binding</keyword>
<dbReference type="Pfam" id="PF00122">
    <property type="entry name" value="E1-E2_ATPase"/>
    <property type="match status" value="1"/>
</dbReference>
<evidence type="ECO:0000256" key="12">
    <source>
        <dbReference type="ARBA" id="ARBA00022958"/>
    </source>
</evidence>
<keyword evidence="13" id="KW-1278">Translocase</keyword>
<dbReference type="SUPFAM" id="SSF81665">
    <property type="entry name" value="Calcium ATPase, transmembrane domain M"/>
    <property type="match status" value="1"/>
</dbReference>
<evidence type="ECO:0000256" key="17">
    <source>
        <dbReference type="ARBA" id="ARBA00023136"/>
    </source>
</evidence>
<dbReference type="InterPro" id="IPR036412">
    <property type="entry name" value="HAD-like_sf"/>
</dbReference>
<evidence type="ECO:0000256" key="23">
    <source>
        <dbReference type="SAM" id="Phobius"/>
    </source>
</evidence>
<dbReference type="InterPro" id="IPR018303">
    <property type="entry name" value="ATPase_P-typ_P_site"/>
</dbReference>